<accession>A0ABP1DZ13</accession>
<sequence>MPTDTALKLVDRFFGQLSCDVKTLKSCALVCRAWRRISQRHLFRDFYVDWQHPSGSSQDVPQLTRRLLRFLTVVPHCCIHIQSFSLTGHHTLALHLDDLIGFAQKMPNLKTLRLQGLRWSLGTVPLDALKCTRVTKLALLNLRVESLDHIAWLLEVLPCVTRLDVHNVLQHVLEESESSCFGSTQLPYHTRLQQLNMNQFLLDESFTAALRFTRTLTMKSIRRADLHWISSTNLGPTGQFLCNFADTIRDLRLGIRYTPMYKNGYDVIQALRLYACVSLNHFTMLISAANLNQFPELLIALTAALSPAIRAITFQLVDSEETTLPAQTKRRLVDQPTGREPVNVYPFENQLSNLDKMDWNHLDLDLMRFRCLDAVYIQSVNDEGVDRHFEVRPALQHFLHDRLPRLHAAERLRFP</sequence>
<dbReference type="InterPro" id="IPR036047">
    <property type="entry name" value="F-box-like_dom_sf"/>
</dbReference>
<name>A0ABP1DZ13_9APHY</name>
<protein>
    <recommendedName>
        <fullName evidence="3">F-box domain-containing protein</fullName>
    </recommendedName>
</protein>
<proteinExistence type="predicted"/>
<dbReference type="EMBL" id="OZ037950">
    <property type="protein sequence ID" value="CAL1712137.1"/>
    <property type="molecule type" value="Genomic_DNA"/>
</dbReference>
<keyword evidence="2" id="KW-1185">Reference proteome</keyword>
<dbReference type="Gene3D" id="3.80.10.10">
    <property type="entry name" value="Ribonuclease Inhibitor"/>
    <property type="match status" value="1"/>
</dbReference>
<reference evidence="2" key="1">
    <citation type="submission" date="2024-04" db="EMBL/GenBank/DDBJ databases">
        <authorList>
            <person name="Shaw F."/>
            <person name="Minotto A."/>
        </authorList>
    </citation>
    <scope>NUCLEOTIDE SEQUENCE [LARGE SCALE GENOMIC DNA]</scope>
</reference>
<gene>
    <name evidence="1" type="ORF">GFSPODELE1_LOCUS8687</name>
</gene>
<dbReference type="InterPro" id="IPR032675">
    <property type="entry name" value="LRR_dom_sf"/>
</dbReference>
<evidence type="ECO:0008006" key="3">
    <source>
        <dbReference type="Google" id="ProtNLM"/>
    </source>
</evidence>
<dbReference type="Proteomes" id="UP001497453">
    <property type="component" value="Chromosome 7"/>
</dbReference>
<evidence type="ECO:0000313" key="2">
    <source>
        <dbReference type="Proteomes" id="UP001497453"/>
    </source>
</evidence>
<dbReference type="SUPFAM" id="SSF52047">
    <property type="entry name" value="RNI-like"/>
    <property type="match status" value="1"/>
</dbReference>
<evidence type="ECO:0000313" key="1">
    <source>
        <dbReference type="EMBL" id="CAL1712137.1"/>
    </source>
</evidence>
<organism evidence="1 2">
    <name type="scientific">Somion occarium</name>
    <dbReference type="NCBI Taxonomy" id="3059160"/>
    <lineage>
        <taxon>Eukaryota</taxon>
        <taxon>Fungi</taxon>
        <taxon>Dikarya</taxon>
        <taxon>Basidiomycota</taxon>
        <taxon>Agaricomycotina</taxon>
        <taxon>Agaricomycetes</taxon>
        <taxon>Polyporales</taxon>
        <taxon>Cerrenaceae</taxon>
        <taxon>Somion</taxon>
    </lineage>
</organism>
<dbReference type="SUPFAM" id="SSF81383">
    <property type="entry name" value="F-box domain"/>
    <property type="match status" value="1"/>
</dbReference>